<dbReference type="NCBIfam" id="TIGR00040">
    <property type="entry name" value="yfcE"/>
    <property type="match status" value="1"/>
</dbReference>
<keyword evidence="2" id="KW-0479">Metal-binding</keyword>
<dbReference type="Gene3D" id="3.60.21.10">
    <property type="match status" value="1"/>
</dbReference>
<dbReference type="CDD" id="cd00841">
    <property type="entry name" value="MPP_YfcE"/>
    <property type="match status" value="1"/>
</dbReference>
<organism evidence="4 5">
    <name type="scientific">Bhargavaea cecembensis</name>
    <dbReference type="NCBI Taxonomy" id="394098"/>
    <lineage>
        <taxon>Bacteria</taxon>
        <taxon>Bacillati</taxon>
        <taxon>Bacillota</taxon>
        <taxon>Bacilli</taxon>
        <taxon>Bacillales</taxon>
        <taxon>Caryophanaceae</taxon>
        <taxon>Bhargavaea</taxon>
    </lineage>
</organism>
<dbReference type="Pfam" id="PF12850">
    <property type="entry name" value="Metallophos_2"/>
    <property type="match status" value="1"/>
</dbReference>
<dbReference type="InterPro" id="IPR029052">
    <property type="entry name" value="Metallo-depent_PP-like"/>
</dbReference>
<dbReference type="EMBL" id="LQNT01000001">
    <property type="protein sequence ID" value="KZE39971.1"/>
    <property type="molecule type" value="Genomic_DNA"/>
</dbReference>
<comment type="similarity">
    <text evidence="1 2">Belongs to the metallophosphoesterase superfamily. YfcE family.</text>
</comment>
<evidence type="ECO:0000256" key="1">
    <source>
        <dbReference type="ARBA" id="ARBA00008950"/>
    </source>
</evidence>
<dbReference type="EC" id="3.1.4.-" evidence="2"/>
<dbReference type="InterPro" id="IPR000979">
    <property type="entry name" value="Phosphodiesterase_MJ0936/Vps29"/>
</dbReference>
<dbReference type="InterPro" id="IPR024654">
    <property type="entry name" value="Calcineurin-like_PHP_lpxH"/>
</dbReference>
<dbReference type="InterPro" id="IPR041802">
    <property type="entry name" value="MPP_YfcE"/>
</dbReference>
<evidence type="ECO:0000256" key="2">
    <source>
        <dbReference type="RuleBase" id="RU362039"/>
    </source>
</evidence>
<dbReference type="GO" id="GO:0016787">
    <property type="term" value="F:hydrolase activity"/>
    <property type="evidence" value="ECO:0007669"/>
    <property type="project" value="UniProtKB-UniRule"/>
</dbReference>
<comment type="cofactor">
    <cofactor evidence="2">
        <name>a divalent metal cation</name>
        <dbReference type="ChEBI" id="CHEBI:60240"/>
    </cofactor>
</comment>
<accession>A0A163GAS5</accession>
<name>A0A163GAS5_9BACL</name>
<dbReference type="AlphaFoldDB" id="A0A163GAS5"/>
<dbReference type="RefSeq" id="WP_063178101.1">
    <property type="nucleotide sequence ID" value="NZ_LQNT01000001.1"/>
</dbReference>
<dbReference type="GO" id="GO:0046872">
    <property type="term" value="F:metal ion binding"/>
    <property type="evidence" value="ECO:0007669"/>
    <property type="project" value="UniProtKB-KW"/>
</dbReference>
<comment type="caution">
    <text evidence="4">The sequence shown here is derived from an EMBL/GenBank/DDBJ whole genome shotgun (WGS) entry which is preliminary data.</text>
</comment>
<evidence type="ECO:0000259" key="3">
    <source>
        <dbReference type="Pfam" id="PF12850"/>
    </source>
</evidence>
<dbReference type="PANTHER" id="PTHR11124">
    <property type="entry name" value="VACUOLAR SORTING PROTEIN VPS29"/>
    <property type="match status" value="1"/>
</dbReference>
<dbReference type="Proteomes" id="UP000076490">
    <property type="component" value="Unassembled WGS sequence"/>
</dbReference>
<sequence>MTNWRIAVMSDSHGDTETVRHFLDRQSDSEQLIHCGDSELPAEDPLLETLAAVKGNCDPDGLPEYRMLEAGGYRVLVTHGHLDRVKTGLLPLRYRAEEAGANIVLFGHTHLYGAEVHDGILFVNPGSTHRPPPGRPATYAVIEGRAKGVAVRFVQTDSSEADSADFPDFQKRR</sequence>
<reference evidence="4 5" key="1">
    <citation type="submission" date="2016-01" db="EMBL/GenBank/DDBJ databases">
        <title>Whole genome sequencing of Bhargavaea cecembensis T14.</title>
        <authorList>
            <person name="Hong K.W."/>
        </authorList>
    </citation>
    <scope>NUCLEOTIDE SEQUENCE [LARGE SCALE GENOMIC DNA]</scope>
    <source>
        <strain evidence="4 5">T14</strain>
    </source>
</reference>
<protein>
    <recommendedName>
        <fullName evidence="2">Phosphoesterase</fullName>
        <ecNumber evidence="2">3.1.4.-</ecNumber>
    </recommendedName>
</protein>
<feature type="domain" description="Calcineurin-like phosphoesterase" evidence="3">
    <location>
        <begin position="5"/>
        <end position="143"/>
    </location>
</feature>
<dbReference type="OrthoDB" id="9800565at2"/>
<proteinExistence type="inferred from homology"/>
<evidence type="ECO:0000313" key="4">
    <source>
        <dbReference type="EMBL" id="KZE39971.1"/>
    </source>
</evidence>
<gene>
    <name evidence="4" type="ORF">AV656_01445</name>
</gene>
<evidence type="ECO:0000313" key="5">
    <source>
        <dbReference type="Proteomes" id="UP000076490"/>
    </source>
</evidence>
<dbReference type="SUPFAM" id="SSF56300">
    <property type="entry name" value="Metallo-dependent phosphatases"/>
    <property type="match status" value="1"/>
</dbReference>